<keyword evidence="5" id="KW-1185">Reference proteome</keyword>
<dbReference type="STRING" id="1742973.COMA2_20182"/>
<evidence type="ECO:0000259" key="3">
    <source>
        <dbReference type="PROSITE" id="PS51123"/>
    </source>
</evidence>
<dbReference type="InterPro" id="IPR050330">
    <property type="entry name" value="Bact_OuterMem_StrucFunc"/>
</dbReference>
<protein>
    <submittedName>
        <fullName evidence="4">Outer membrane protein, OmpA/MotB family</fullName>
    </submittedName>
</protein>
<gene>
    <name evidence="4" type="ORF">COMA2_20182</name>
</gene>
<keyword evidence="1" id="KW-0472">Membrane</keyword>
<dbReference type="PANTHER" id="PTHR30329:SF21">
    <property type="entry name" value="LIPOPROTEIN YIAD-RELATED"/>
    <property type="match status" value="1"/>
</dbReference>
<evidence type="ECO:0000313" key="4">
    <source>
        <dbReference type="EMBL" id="CUS35277.1"/>
    </source>
</evidence>
<dbReference type="RefSeq" id="WP_090896719.1">
    <property type="nucleotide sequence ID" value="NZ_CZPZ01000012.1"/>
</dbReference>
<dbReference type="InterPro" id="IPR006665">
    <property type="entry name" value="OmpA-like"/>
</dbReference>
<dbReference type="SUPFAM" id="SSF103088">
    <property type="entry name" value="OmpA-like"/>
    <property type="match status" value="1"/>
</dbReference>
<evidence type="ECO:0000256" key="1">
    <source>
        <dbReference type="PROSITE-ProRule" id="PRU00473"/>
    </source>
</evidence>
<dbReference type="GO" id="GO:0016020">
    <property type="term" value="C:membrane"/>
    <property type="evidence" value="ECO:0007669"/>
    <property type="project" value="UniProtKB-UniRule"/>
</dbReference>
<feature type="region of interest" description="Disordered" evidence="2">
    <location>
        <begin position="116"/>
        <end position="145"/>
    </location>
</feature>
<accession>A0A0S4LF37</accession>
<dbReference type="Gene3D" id="1.10.287.1490">
    <property type="match status" value="1"/>
</dbReference>
<feature type="compositionally biased region" description="Low complexity" evidence="2">
    <location>
        <begin position="121"/>
        <end position="138"/>
    </location>
</feature>
<dbReference type="AlphaFoldDB" id="A0A0S4LF37"/>
<dbReference type="InterPro" id="IPR036737">
    <property type="entry name" value="OmpA-like_sf"/>
</dbReference>
<evidence type="ECO:0000256" key="2">
    <source>
        <dbReference type="SAM" id="MobiDB-lite"/>
    </source>
</evidence>
<dbReference type="Gene3D" id="3.30.1330.60">
    <property type="entry name" value="OmpA-like domain"/>
    <property type="match status" value="1"/>
</dbReference>
<dbReference type="InterPro" id="IPR056598">
    <property type="entry name" value="FKBP-15_dom"/>
</dbReference>
<evidence type="ECO:0000313" key="5">
    <source>
        <dbReference type="Proteomes" id="UP000198736"/>
    </source>
</evidence>
<dbReference type="CDD" id="cd07185">
    <property type="entry name" value="OmpA_C-like"/>
    <property type="match status" value="1"/>
</dbReference>
<dbReference type="PANTHER" id="PTHR30329">
    <property type="entry name" value="STATOR ELEMENT OF FLAGELLAR MOTOR COMPLEX"/>
    <property type="match status" value="1"/>
</dbReference>
<sequence>MQISRSIILVTGLITLTGCSSFKQSDAYIKQPTVCIDKGWYGYHPGKGCPSHTAKVVAPDASQEMAARLTALERDRSRLAEELEAARRQNGTLSSRVSDLEGQLADRDREIAALRSGSGDNASLSSQLSAAQSNLSQSQEDKDRLAAELAAARQHNEDHDRLATELESQLAALRQRNSHLESQLADRDKELSGLRGDLSAEMAKLKQAERGLIRALKPQIEEKNITVDLNNERLLINLASGYLFGSGEDQLKPAGADALKQVGSILKDFPEYKVHVEGHTDNRPILGALKKKFPSNKELSEARAANAAQALADGGLSGVHAMGVADTKPVMPNLTSEGRAKNRRVEISVVK</sequence>
<reference evidence="5" key="1">
    <citation type="submission" date="2015-10" db="EMBL/GenBank/DDBJ databases">
        <authorList>
            <person name="Luecker S."/>
            <person name="Luecker S."/>
        </authorList>
    </citation>
    <scope>NUCLEOTIDE SEQUENCE [LARGE SCALE GENOMIC DNA]</scope>
</reference>
<dbReference type="Pfam" id="PF23649">
    <property type="entry name" value="FKBP15"/>
    <property type="match status" value="1"/>
</dbReference>
<proteinExistence type="predicted"/>
<dbReference type="PROSITE" id="PS51257">
    <property type="entry name" value="PROKAR_LIPOPROTEIN"/>
    <property type="match status" value="1"/>
</dbReference>
<organism evidence="4 5">
    <name type="scientific">Candidatus Nitrospira nitrificans</name>
    <dbReference type="NCBI Taxonomy" id="1742973"/>
    <lineage>
        <taxon>Bacteria</taxon>
        <taxon>Pseudomonadati</taxon>
        <taxon>Nitrospirota</taxon>
        <taxon>Nitrospiria</taxon>
        <taxon>Nitrospirales</taxon>
        <taxon>Nitrospiraceae</taxon>
        <taxon>Nitrospira</taxon>
    </lineage>
</organism>
<feature type="domain" description="OmpA-like" evidence="3">
    <location>
        <begin position="231"/>
        <end position="351"/>
    </location>
</feature>
<dbReference type="Proteomes" id="UP000198736">
    <property type="component" value="Unassembled WGS sequence"/>
</dbReference>
<dbReference type="Pfam" id="PF00691">
    <property type="entry name" value="OmpA"/>
    <property type="match status" value="1"/>
</dbReference>
<dbReference type="EMBL" id="CZPZ01000012">
    <property type="protein sequence ID" value="CUS35277.1"/>
    <property type="molecule type" value="Genomic_DNA"/>
</dbReference>
<dbReference type="OrthoDB" id="9783110at2"/>
<name>A0A0S4LF37_9BACT</name>
<dbReference type="PROSITE" id="PS51123">
    <property type="entry name" value="OMPA_2"/>
    <property type="match status" value="1"/>
</dbReference>